<dbReference type="SUPFAM" id="SSF47384">
    <property type="entry name" value="Homodimeric domain of signal transducing histidine kinase"/>
    <property type="match status" value="1"/>
</dbReference>
<evidence type="ECO:0000313" key="13">
    <source>
        <dbReference type="EMBL" id="GAA6146093.1"/>
    </source>
</evidence>
<dbReference type="PROSITE" id="PS50885">
    <property type="entry name" value="HAMP"/>
    <property type="match status" value="1"/>
</dbReference>
<evidence type="ECO:0000313" key="14">
    <source>
        <dbReference type="Proteomes" id="UP001481413"/>
    </source>
</evidence>
<evidence type="ECO:0000256" key="2">
    <source>
        <dbReference type="ARBA" id="ARBA00004370"/>
    </source>
</evidence>
<dbReference type="GO" id="GO:0005524">
    <property type="term" value="F:ATP binding"/>
    <property type="evidence" value="ECO:0007669"/>
    <property type="project" value="UniProtKB-KW"/>
</dbReference>
<dbReference type="PROSITE" id="PS50110">
    <property type="entry name" value="RESPONSE_REGULATORY"/>
    <property type="match status" value="1"/>
</dbReference>
<feature type="coiled-coil region" evidence="8">
    <location>
        <begin position="237"/>
        <end position="271"/>
    </location>
</feature>
<dbReference type="Pfam" id="PF00512">
    <property type="entry name" value="HisKA"/>
    <property type="match status" value="1"/>
</dbReference>
<feature type="modified residue" description="4-aspartylphosphate" evidence="7">
    <location>
        <position position="585"/>
    </location>
</feature>
<dbReference type="SUPFAM" id="SSF52172">
    <property type="entry name" value="CheY-like"/>
    <property type="match status" value="1"/>
</dbReference>
<keyword evidence="8" id="KW-0175">Coiled coil</keyword>
<dbReference type="SMART" id="SM00387">
    <property type="entry name" value="HATPase_c"/>
    <property type="match status" value="1"/>
</dbReference>
<reference evidence="13 14" key="1">
    <citation type="submission" date="2024-04" db="EMBL/GenBank/DDBJ databases">
        <title>Draft genome sequence of Thalassolituus maritimus NBRC 116585.</title>
        <authorList>
            <person name="Miyakawa T."/>
            <person name="Kusuya Y."/>
            <person name="Miura T."/>
        </authorList>
    </citation>
    <scope>NUCLEOTIDE SEQUENCE [LARGE SCALE GENOMIC DNA]</scope>
    <source>
        <strain evidence="13 14">5NW40-0001</strain>
    </source>
</reference>
<feature type="domain" description="HAMP" evidence="12">
    <location>
        <begin position="204"/>
        <end position="256"/>
    </location>
</feature>
<dbReference type="InterPro" id="IPR036097">
    <property type="entry name" value="HisK_dim/P_sf"/>
</dbReference>
<dbReference type="SMART" id="SM00304">
    <property type="entry name" value="HAMP"/>
    <property type="match status" value="1"/>
</dbReference>
<evidence type="ECO:0000256" key="5">
    <source>
        <dbReference type="ARBA" id="ARBA00022679"/>
    </source>
</evidence>
<comment type="subcellular location">
    <subcellularLocation>
        <location evidence="2">Membrane</location>
    </subcellularLocation>
</comment>
<keyword evidence="5" id="KW-0808">Transferase</keyword>
<feature type="domain" description="Histidine kinase" evidence="10">
    <location>
        <begin position="285"/>
        <end position="502"/>
    </location>
</feature>
<protein>
    <recommendedName>
        <fullName evidence="3">histidine kinase</fullName>
        <ecNumber evidence="3">2.7.13.3</ecNumber>
    </recommendedName>
</protein>
<evidence type="ECO:0000259" key="10">
    <source>
        <dbReference type="PROSITE" id="PS50109"/>
    </source>
</evidence>
<comment type="catalytic activity">
    <reaction evidence="1">
        <text>ATP + protein L-histidine = ADP + protein N-phospho-L-histidine.</text>
        <dbReference type="EC" id="2.7.13.3"/>
    </reaction>
</comment>
<evidence type="ECO:0000256" key="4">
    <source>
        <dbReference type="ARBA" id="ARBA00022553"/>
    </source>
</evidence>
<dbReference type="Pfam" id="PF02518">
    <property type="entry name" value="HATPase_c"/>
    <property type="match status" value="1"/>
</dbReference>
<dbReference type="InterPro" id="IPR036890">
    <property type="entry name" value="HATPase_C_sf"/>
</dbReference>
<dbReference type="PANTHER" id="PTHR43047:SF72">
    <property type="entry name" value="OSMOSENSING HISTIDINE PROTEIN KINASE SLN1"/>
    <property type="match status" value="1"/>
</dbReference>
<dbReference type="Gene3D" id="3.30.565.10">
    <property type="entry name" value="Histidine kinase-like ATPase, C-terminal domain"/>
    <property type="match status" value="1"/>
</dbReference>
<dbReference type="SUPFAM" id="SSF55874">
    <property type="entry name" value="ATPase domain of HSP90 chaperone/DNA topoisomerase II/histidine kinase"/>
    <property type="match status" value="1"/>
</dbReference>
<feature type="transmembrane region" description="Helical" evidence="9">
    <location>
        <begin position="21"/>
        <end position="42"/>
    </location>
</feature>
<dbReference type="InterPro" id="IPR005467">
    <property type="entry name" value="His_kinase_dom"/>
</dbReference>
<dbReference type="RefSeq" id="WP_353295252.1">
    <property type="nucleotide sequence ID" value="NZ_BAABWH010000005.1"/>
</dbReference>
<dbReference type="PRINTS" id="PR00344">
    <property type="entry name" value="BCTRLSENSOR"/>
</dbReference>
<keyword evidence="9" id="KW-0472">Membrane</keyword>
<dbReference type="InterPro" id="IPR003661">
    <property type="entry name" value="HisK_dim/P_dom"/>
</dbReference>
<proteinExistence type="predicted"/>
<comment type="caution">
    <text evidence="13">The sequence shown here is derived from an EMBL/GenBank/DDBJ whole genome shotgun (WGS) entry which is preliminary data.</text>
</comment>
<gene>
    <name evidence="13" type="ORF">NBRC116585_22110</name>
</gene>
<dbReference type="InterPro" id="IPR004358">
    <property type="entry name" value="Sig_transdc_His_kin-like_C"/>
</dbReference>
<evidence type="ECO:0000256" key="1">
    <source>
        <dbReference type="ARBA" id="ARBA00000085"/>
    </source>
</evidence>
<dbReference type="CDD" id="cd06225">
    <property type="entry name" value="HAMP"/>
    <property type="match status" value="1"/>
</dbReference>
<dbReference type="PROSITE" id="PS50109">
    <property type="entry name" value="HIS_KIN"/>
    <property type="match status" value="1"/>
</dbReference>
<dbReference type="EC" id="2.7.13.3" evidence="3"/>
<dbReference type="InterPro" id="IPR011006">
    <property type="entry name" value="CheY-like_superfamily"/>
</dbReference>
<evidence type="ECO:0000256" key="7">
    <source>
        <dbReference type="PROSITE-ProRule" id="PRU00169"/>
    </source>
</evidence>
<sequence length="655" mass="72030">MTQKRWSIKHWSIRHWSIRRRAIVLAAVPALMTVIILTLLHMSQRWTETGQNSESTVKLMVESISAAAEYPLISGNYELLGPLIDAALNRPDIAVVKIRDPDGELLIIRYASAFEDLDPHGIRYFRQEITRTVVDLTPPDLDDFSGLNTVISESTVSNDPLAVIEIGMTDHFIHAREREILYQSIAAGVLVVLLAALTGGYIALMIVRPLERLVGFMAELSDGKFWQRTTESDGAELGRLQASSNRLAEALESAQAEQEKTTARLLREQKRAKAASAAKSQFLAMMSHELRTPLNGAVGMLELLEQEMPPRIFEDQLSHAEESLVQLGQLLDDIMVVADADQKSISAAPEYCLLGEYLTPLISALQAQAMSQGLSFISDVDERLRETPVLTYPGLVRQIVRHLCDNALKFTSEGLVSVVLKLKDDDLNILVTDTGIGIPENAHQTILQPFSQLQSDHNRAFEGAGLGLTITSHLVRSLEGQLTFDVNPGGGTQVTVTLPPVSLRDASAAETGLDGSDQAASAEDEPSASVCYQRLLIVEDNEVNLKVAEKMLARIYPDFQISAVTSGEGALQIVESEDFDLILLDCQMPGMDGFETSKKLREQGYRGAIIACTANTTDQVEERCLACGMNDYMAKPVSLEGMRLMTQRWLPENAT</sequence>
<feature type="transmembrane region" description="Helical" evidence="9">
    <location>
        <begin position="180"/>
        <end position="207"/>
    </location>
</feature>
<dbReference type="CDD" id="cd00082">
    <property type="entry name" value="HisKA"/>
    <property type="match status" value="1"/>
</dbReference>
<feature type="domain" description="Response regulatory" evidence="11">
    <location>
        <begin position="534"/>
        <end position="650"/>
    </location>
</feature>
<dbReference type="SMART" id="SM00448">
    <property type="entry name" value="REC"/>
    <property type="match status" value="1"/>
</dbReference>
<evidence type="ECO:0000256" key="8">
    <source>
        <dbReference type="SAM" id="Coils"/>
    </source>
</evidence>
<evidence type="ECO:0000256" key="6">
    <source>
        <dbReference type="ARBA" id="ARBA00022777"/>
    </source>
</evidence>
<name>A0ABQ0A118_9GAMM</name>
<evidence type="ECO:0000259" key="12">
    <source>
        <dbReference type="PROSITE" id="PS50885"/>
    </source>
</evidence>
<evidence type="ECO:0000256" key="9">
    <source>
        <dbReference type="SAM" id="Phobius"/>
    </source>
</evidence>
<dbReference type="PANTHER" id="PTHR43047">
    <property type="entry name" value="TWO-COMPONENT HISTIDINE PROTEIN KINASE"/>
    <property type="match status" value="1"/>
</dbReference>
<dbReference type="Gene3D" id="1.10.287.130">
    <property type="match status" value="1"/>
</dbReference>
<dbReference type="InterPro" id="IPR003660">
    <property type="entry name" value="HAMP_dom"/>
</dbReference>
<dbReference type="Pfam" id="PF00072">
    <property type="entry name" value="Response_reg"/>
    <property type="match status" value="1"/>
</dbReference>
<keyword evidence="13" id="KW-0067">ATP-binding</keyword>
<dbReference type="EMBL" id="BAABWH010000005">
    <property type="protein sequence ID" value="GAA6146093.1"/>
    <property type="molecule type" value="Genomic_DNA"/>
</dbReference>
<dbReference type="SMART" id="SM00388">
    <property type="entry name" value="HisKA"/>
    <property type="match status" value="1"/>
</dbReference>
<keyword evidence="14" id="KW-1185">Reference proteome</keyword>
<keyword evidence="9" id="KW-0812">Transmembrane</keyword>
<dbReference type="Proteomes" id="UP001481413">
    <property type="component" value="Unassembled WGS sequence"/>
</dbReference>
<dbReference type="InterPro" id="IPR001789">
    <property type="entry name" value="Sig_transdc_resp-reg_receiver"/>
</dbReference>
<keyword evidence="9" id="KW-1133">Transmembrane helix</keyword>
<evidence type="ECO:0000259" key="11">
    <source>
        <dbReference type="PROSITE" id="PS50110"/>
    </source>
</evidence>
<dbReference type="SUPFAM" id="SSF158472">
    <property type="entry name" value="HAMP domain-like"/>
    <property type="match status" value="1"/>
</dbReference>
<keyword evidence="13" id="KW-0547">Nucleotide-binding</keyword>
<accession>A0ABQ0A118</accession>
<dbReference type="Gene3D" id="3.40.50.2300">
    <property type="match status" value="1"/>
</dbReference>
<keyword evidence="6" id="KW-0418">Kinase</keyword>
<dbReference type="CDD" id="cd17546">
    <property type="entry name" value="REC_hyHK_CKI1_RcsC-like"/>
    <property type="match status" value="1"/>
</dbReference>
<dbReference type="InterPro" id="IPR003594">
    <property type="entry name" value="HATPase_dom"/>
</dbReference>
<keyword evidence="4 7" id="KW-0597">Phosphoprotein</keyword>
<organism evidence="13 14">
    <name type="scientific">Thalassolituus maritimus</name>
    <dbReference type="NCBI Taxonomy" id="484498"/>
    <lineage>
        <taxon>Bacteria</taxon>
        <taxon>Pseudomonadati</taxon>
        <taxon>Pseudomonadota</taxon>
        <taxon>Gammaproteobacteria</taxon>
        <taxon>Oceanospirillales</taxon>
        <taxon>Oceanospirillaceae</taxon>
        <taxon>Thalassolituus</taxon>
    </lineage>
</organism>
<evidence type="ECO:0000256" key="3">
    <source>
        <dbReference type="ARBA" id="ARBA00012438"/>
    </source>
</evidence>
<dbReference type="Gene3D" id="6.10.340.10">
    <property type="match status" value="1"/>
</dbReference>